<evidence type="ECO:0000259" key="8">
    <source>
        <dbReference type="PROSITE" id="PS50831"/>
    </source>
</evidence>
<feature type="domain" description="SH3" evidence="7">
    <location>
        <begin position="221"/>
        <end position="280"/>
    </location>
</feature>
<organism evidence="9 10">
    <name type="scientific">Sinocyclocheilus rhinocerous</name>
    <dbReference type="NCBI Taxonomy" id="307959"/>
    <lineage>
        <taxon>Eukaryota</taxon>
        <taxon>Metazoa</taxon>
        <taxon>Chordata</taxon>
        <taxon>Craniata</taxon>
        <taxon>Vertebrata</taxon>
        <taxon>Euteleostomi</taxon>
        <taxon>Actinopterygii</taxon>
        <taxon>Neopterygii</taxon>
        <taxon>Teleostei</taxon>
        <taxon>Ostariophysi</taxon>
        <taxon>Cypriniformes</taxon>
        <taxon>Cyprinidae</taxon>
        <taxon>Cyprininae</taxon>
        <taxon>Sinocyclocheilus</taxon>
    </lineage>
</organism>
<dbReference type="CDD" id="cd11782">
    <property type="entry name" value="SH3_Sorbs_2"/>
    <property type="match status" value="1"/>
</dbReference>
<dbReference type="FunFam" id="2.30.30.40:FF:000001">
    <property type="entry name" value="Sorbin and SH3 domain-containing protein 1 isoform 2"/>
    <property type="match status" value="1"/>
</dbReference>
<dbReference type="InterPro" id="IPR001452">
    <property type="entry name" value="SH3_domain"/>
</dbReference>
<protein>
    <submittedName>
        <fullName evidence="9">Sorbin and SH3 domain containing 3</fullName>
    </submittedName>
</protein>
<proteinExistence type="predicted"/>
<dbReference type="Proteomes" id="UP000472270">
    <property type="component" value="Unassembled WGS sequence"/>
</dbReference>
<dbReference type="AlphaFoldDB" id="A0A673LSK6"/>
<evidence type="ECO:0000256" key="5">
    <source>
        <dbReference type="PROSITE-ProRule" id="PRU00192"/>
    </source>
</evidence>
<feature type="compositionally biased region" description="Polar residues" evidence="6">
    <location>
        <begin position="405"/>
        <end position="440"/>
    </location>
</feature>
<dbReference type="CDD" id="cd11921">
    <property type="entry name" value="SH3_Vinexin_1"/>
    <property type="match status" value="1"/>
</dbReference>
<dbReference type="Gene3D" id="2.30.30.40">
    <property type="entry name" value="SH3 Domains"/>
    <property type="match status" value="3"/>
</dbReference>
<keyword evidence="2 5" id="KW-0728">SH3 domain</keyword>
<name>A0A673LSK6_9TELE</name>
<dbReference type="Pfam" id="PF14604">
    <property type="entry name" value="SH3_9"/>
    <property type="match status" value="1"/>
</dbReference>
<keyword evidence="4" id="KW-0965">Cell junction</keyword>
<feature type="domain" description="SoHo" evidence="8">
    <location>
        <begin position="1"/>
        <end position="50"/>
    </location>
</feature>
<dbReference type="InterPro" id="IPR050384">
    <property type="entry name" value="Endophilin_SH3RF"/>
</dbReference>
<comment type="subcellular location">
    <subcellularLocation>
        <location evidence="1">Cell junction</location>
    </subcellularLocation>
</comment>
<dbReference type="SUPFAM" id="SSF50044">
    <property type="entry name" value="SH3-domain"/>
    <property type="match status" value="3"/>
</dbReference>
<sequence>MPIASRSSVNKPRDWYRSMFRQIHKNPEGMCSPPFSLSETMSKYLSIIQDGRSDPFTLTPHGALPDWADLGDTGKHPEPKSIFDFEPGKGAAVEDRSQSQIACGHVKPHQHIMCCVSPGCHAVVQATLVSELNRFEAELDSDIRGLERKLSQKQQQRRGRGEGSKANTATTRTEENRQENSYPVIPCSAVKQGTTASFMHSDGKIYTYLTQTLRKNACLSTQMKAARAKFNFQAQSPKELTLQKGDVVYIHRQVDANWYEGEHHGRVGMFPTSYVEIIPPTEKPTPIKSPTIQVLEYGEAVALFNFNADLPVELSFRKGEVIAITRRVDDHWLEGRIAGTNRSGIFPINYVQVNKMPRTKSSDDFPSSPTLIPEPLSPGRPQHSPLSPLSRSPEPQLSPHKHSSQSRSPLSHEQPTSPKQPSDRFQFSPGPTSSTSNRTGSLHPHSPLEKDTRSPMSPSNHMLTSSQGPGLPVNTSSHPPYITQDGTRTQSPQPNADVKIPSTSQSPVNMGYSRQPYKAVYNYKPQNRDELELREGDIVQVLEKCDDGWFVGTSERTQAFGTFPGNYVAPV</sequence>
<dbReference type="InterPro" id="IPR035607">
    <property type="entry name" value="Vinexin_SH3_3"/>
</dbReference>
<dbReference type="Pfam" id="PF00018">
    <property type="entry name" value="SH3_1"/>
    <property type="match status" value="1"/>
</dbReference>
<dbReference type="SMART" id="SM00326">
    <property type="entry name" value="SH3"/>
    <property type="match status" value="3"/>
</dbReference>
<dbReference type="PANTHER" id="PTHR14167">
    <property type="entry name" value="SH3 DOMAIN-CONTAINING"/>
    <property type="match status" value="1"/>
</dbReference>
<feature type="compositionally biased region" description="Low complexity" evidence="6">
    <location>
        <begin position="384"/>
        <end position="398"/>
    </location>
</feature>
<dbReference type="InterPro" id="IPR036028">
    <property type="entry name" value="SH3-like_dom_sf"/>
</dbReference>
<evidence type="ECO:0000313" key="10">
    <source>
        <dbReference type="Proteomes" id="UP000472270"/>
    </source>
</evidence>
<dbReference type="Pfam" id="PF07653">
    <property type="entry name" value="SH3_2"/>
    <property type="match status" value="1"/>
</dbReference>
<dbReference type="PROSITE" id="PS50002">
    <property type="entry name" value="SH3"/>
    <property type="match status" value="3"/>
</dbReference>
<reference evidence="9" key="2">
    <citation type="submission" date="2025-09" db="UniProtKB">
        <authorList>
            <consortium name="Ensembl"/>
        </authorList>
    </citation>
    <scope>IDENTIFICATION</scope>
</reference>
<keyword evidence="3" id="KW-0677">Repeat</keyword>
<feature type="domain" description="SH3" evidence="7">
    <location>
        <begin position="512"/>
        <end position="571"/>
    </location>
</feature>
<evidence type="ECO:0000256" key="3">
    <source>
        <dbReference type="ARBA" id="ARBA00022737"/>
    </source>
</evidence>
<dbReference type="PRINTS" id="PR00452">
    <property type="entry name" value="SH3DOMAIN"/>
</dbReference>
<reference evidence="9" key="1">
    <citation type="submission" date="2025-08" db="UniProtKB">
        <authorList>
            <consortium name="Ensembl"/>
        </authorList>
    </citation>
    <scope>IDENTIFICATION</scope>
</reference>
<keyword evidence="10" id="KW-1185">Reference proteome</keyword>
<feature type="region of interest" description="Disordered" evidence="6">
    <location>
        <begin position="146"/>
        <end position="180"/>
    </location>
</feature>
<feature type="region of interest" description="Disordered" evidence="6">
    <location>
        <begin position="357"/>
        <end position="510"/>
    </location>
</feature>
<feature type="domain" description="SH3" evidence="7">
    <location>
        <begin position="295"/>
        <end position="356"/>
    </location>
</feature>
<evidence type="ECO:0000256" key="6">
    <source>
        <dbReference type="SAM" id="MobiDB-lite"/>
    </source>
</evidence>
<dbReference type="InterPro" id="IPR003127">
    <property type="entry name" value="SoHo_dom"/>
</dbReference>
<evidence type="ECO:0000256" key="4">
    <source>
        <dbReference type="ARBA" id="ARBA00022949"/>
    </source>
</evidence>
<feature type="compositionally biased region" description="Polar residues" evidence="6">
    <location>
        <begin position="454"/>
        <end position="494"/>
    </location>
</feature>
<dbReference type="PANTHER" id="PTHR14167:SF54">
    <property type="entry name" value="VINEXIN"/>
    <property type="match status" value="1"/>
</dbReference>
<evidence type="ECO:0000313" key="9">
    <source>
        <dbReference type="Ensembl" id="ENSSRHP00000080511.1"/>
    </source>
</evidence>
<dbReference type="Ensembl" id="ENSSRHT00000082693.1">
    <property type="protein sequence ID" value="ENSSRHP00000080511.1"/>
    <property type="gene ID" value="ENSSRHG00000039901.1"/>
</dbReference>
<evidence type="ECO:0000256" key="2">
    <source>
        <dbReference type="ARBA" id="ARBA00022443"/>
    </source>
</evidence>
<dbReference type="PRINTS" id="PR00499">
    <property type="entry name" value="P67PHOX"/>
</dbReference>
<evidence type="ECO:0000256" key="1">
    <source>
        <dbReference type="ARBA" id="ARBA00004282"/>
    </source>
</evidence>
<dbReference type="InterPro" id="IPR035609">
    <property type="entry name" value="Vinexin_SH3_1"/>
</dbReference>
<dbReference type="PROSITE" id="PS50831">
    <property type="entry name" value="SOHO"/>
    <property type="match status" value="1"/>
</dbReference>
<dbReference type="CDD" id="cd11918">
    <property type="entry name" value="SH3_Vinexin_3"/>
    <property type="match status" value="1"/>
</dbReference>
<evidence type="ECO:0000259" key="7">
    <source>
        <dbReference type="PROSITE" id="PS50002"/>
    </source>
</evidence>
<accession>A0A673LSK6</accession>
<dbReference type="GO" id="GO:0070161">
    <property type="term" value="C:anchoring junction"/>
    <property type="evidence" value="ECO:0007669"/>
    <property type="project" value="UniProtKB-SubCell"/>
</dbReference>